<feature type="compositionally biased region" description="Polar residues" evidence="1">
    <location>
        <begin position="112"/>
        <end position="123"/>
    </location>
</feature>
<dbReference type="RefSeq" id="WP_049994496.1">
    <property type="nucleotide sequence ID" value="NZ_CP031310.1"/>
</dbReference>
<evidence type="ECO:0000313" key="3">
    <source>
        <dbReference type="Proteomes" id="UP000296706"/>
    </source>
</evidence>
<feature type="compositionally biased region" description="Polar residues" evidence="1">
    <location>
        <begin position="172"/>
        <end position="184"/>
    </location>
</feature>
<dbReference type="STRING" id="1457250.GCA_000755225_00499"/>
<evidence type="ECO:0000313" key="2">
    <source>
        <dbReference type="EMBL" id="QCC51895.1"/>
    </source>
</evidence>
<dbReference type="AlphaFoldDB" id="A0A4D6HE84"/>
<evidence type="ECO:0000256" key="1">
    <source>
        <dbReference type="SAM" id="MobiDB-lite"/>
    </source>
</evidence>
<feature type="region of interest" description="Disordered" evidence="1">
    <location>
        <begin position="88"/>
        <end position="189"/>
    </location>
</feature>
<dbReference type="OrthoDB" id="204261at2157"/>
<sequence>MDRLSSCYFCGDAVDAALEEYPLVDHDRHPDVETDQRIVLCPTCRRKLTAVVEQVLEAALNGETPDVEAGGVADLGDDSELVDLDESLEQADNGEEMTATSVERVGDENERTYASSTAASDLSSNDEETGAGDGPQESASDADERDIDDEDESTTAERDDGGARTEEETSQDHQPSQEQEQTVGEQGYTRAEHNKVVKLLQNREFPVEIEEITVVARSAYGIDRDTTHAILEALIERGVVEDRGDRLVRA</sequence>
<organism evidence="2 3">
    <name type="scientific">Halapricum salinum</name>
    <dbReference type="NCBI Taxonomy" id="1457250"/>
    <lineage>
        <taxon>Archaea</taxon>
        <taxon>Methanobacteriati</taxon>
        <taxon>Methanobacteriota</taxon>
        <taxon>Stenosarchaea group</taxon>
        <taxon>Halobacteria</taxon>
        <taxon>Halobacteriales</taxon>
        <taxon>Haloarculaceae</taxon>
        <taxon>Halapricum</taxon>
    </lineage>
</organism>
<dbReference type="GeneID" id="39848582"/>
<dbReference type="EMBL" id="CP031310">
    <property type="protein sequence ID" value="QCC51895.1"/>
    <property type="molecule type" value="Genomic_DNA"/>
</dbReference>
<feature type="compositionally biased region" description="Acidic residues" evidence="1">
    <location>
        <begin position="140"/>
        <end position="154"/>
    </location>
</feature>
<reference evidence="2 3" key="1">
    <citation type="journal article" date="2019" name="Nat. Commun.">
        <title>A new type of DNA phosphorothioation-based antiviral system in archaea.</title>
        <authorList>
            <person name="Xiong L."/>
            <person name="Liu S."/>
            <person name="Chen S."/>
            <person name="Xiao Y."/>
            <person name="Zhu B."/>
            <person name="Gao Y."/>
            <person name="Zhang Y."/>
            <person name="Chen B."/>
            <person name="Luo J."/>
            <person name="Deng Z."/>
            <person name="Chen X."/>
            <person name="Wang L."/>
            <person name="Chen S."/>
        </authorList>
    </citation>
    <scope>NUCLEOTIDE SEQUENCE [LARGE SCALE GENOMIC DNA]</scope>
    <source>
        <strain evidence="2 3">CBA1105</strain>
    </source>
</reference>
<gene>
    <name evidence="2" type="ORF">DV733_11935</name>
</gene>
<accession>A0A4D6HE84</accession>
<protein>
    <submittedName>
        <fullName evidence="2">Uncharacterized protein</fullName>
    </submittedName>
</protein>
<dbReference type="Proteomes" id="UP000296706">
    <property type="component" value="Chromosome"/>
</dbReference>
<keyword evidence="3" id="KW-1185">Reference proteome</keyword>
<dbReference type="KEGG" id="hsn:DV733_11935"/>
<name>A0A4D6HE84_9EURY</name>
<feature type="compositionally biased region" description="Basic and acidic residues" evidence="1">
    <location>
        <begin position="155"/>
        <end position="171"/>
    </location>
</feature>
<proteinExistence type="predicted"/>